<sequence length="499" mass="55524">MAQNTSSGRRIPAVAVAAAKHPKWDHAIPPKLRPLVRAFLLGYGSSVAPRVLTLLLQRLSRRYKRPENTTARQPLQPFFPALFHILRTGFDPQRFPVFCAALVGGSTLLQVPLRRVIERILGTLDESAKLRLSRWLATFVAAWCSLSLLQSKPSPLFTDVVEEPSDDPSSKGGQRTIKWAGRTLDLTLFAVTRAVDVIVGELWSQRRERRMAAGKWTKTEKLIQKSADPALFALSCTAIMWAWFYTPTLLPPGYNKWIGAAAAVDVRLIEALRRFRTGEMQYGKDNGQAPLIQSMCADYKWPMAWGDPAASVPFPCEVVHMGVGPSCEHHALSRFYHSWRWSLATYLPLNLLIMARNPSFKNLKRALISASRSSAFLGAFIAFFYYGVCLARARVGPLIVGKDRAARQRIDSGICVGTGCVLCGWSILLEHPGRRKDMALFVAPRALATFLPRKYGMDKQWRENLVFAISTAVAFTCAMENQARVRGVLGNVLGSVLKA</sequence>
<comment type="caution">
    <text evidence="2">The sequence shown here is derived from an EMBL/GenBank/DDBJ whole genome shotgun (WGS) entry which is preliminary data.</text>
</comment>
<dbReference type="PANTHER" id="PTHR12459">
    <property type="entry name" value="TRANSMEMBRANE PROTEIN 135-RELATED"/>
    <property type="match status" value="1"/>
</dbReference>
<reference evidence="2" key="1">
    <citation type="submission" date="2021-01" db="EMBL/GenBank/DDBJ databases">
        <title>Deciphering the adaptive evolutionary patterns associated with biogeogrpahic diversity in the finger millet blast pathogen Magnaporthe oryzae in Eastern Africa.</title>
        <authorList>
            <person name="Onyema G."/>
            <person name="Shittu T.A."/>
            <person name="Dodsworth S."/>
            <person name="Devilliers S."/>
            <person name="Muthumeenakshi S."/>
            <person name="Sreenivasaprasad S."/>
        </authorList>
    </citation>
    <scope>NUCLEOTIDE SEQUENCE</scope>
    <source>
        <strain evidence="2">D15/s37</strain>
    </source>
</reference>
<feature type="transmembrane region" description="Helical" evidence="1">
    <location>
        <begin position="375"/>
        <end position="395"/>
    </location>
</feature>
<keyword evidence="1" id="KW-0472">Membrane</keyword>
<dbReference type="InterPro" id="IPR026749">
    <property type="entry name" value="Tmem135"/>
</dbReference>
<dbReference type="PANTHER" id="PTHR12459:SF15">
    <property type="entry name" value="TRANSMEMBRANE PROTEIN 135"/>
    <property type="match status" value="1"/>
</dbReference>
<dbReference type="Proteomes" id="UP001059893">
    <property type="component" value="Unassembled WGS sequence"/>
</dbReference>
<feature type="transmembrane region" description="Helical" evidence="1">
    <location>
        <begin position="410"/>
        <end position="429"/>
    </location>
</feature>
<accession>A0ABQ8NWW3</accession>
<evidence type="ECO:0000313" key="3">
    <source>
        <dbReference type="Proteomes" id="UP001059893"/>
    </source>
</evidence>
<name>A0ABQ8NWW3_PYRGI</name>
<evidence type="ECO:0000313" key="2">
    <source>
        <dbReference type="EMBL" id="KAI6302344.1"/>
    </source>
</evidence>
<organism evidence="2 3">
    <name type="scientific">Pyricularia grisea</name>
    <name type="common">Crabgrass-specific blast fungus</name>
    <name type="synonym">Magnaporthe grisea</name>
    <dbReference type="NCBI Taxonomy" id="148305"/>
    <lineage>
        <taxon>Eukaryota</taxon>
        <taxon>Fungi</taxon>
        <taxon>Dikarya</taxon>
        <taxon>Ascomycota</taxon>
        <taxon>Pezizomycotina</taxon>
        <taxon>Sordariomycetes</taxon>
        <taxon>Sordariomycetidae</taxon>
        <taxon>Magnaporthales</taxon>
        <taxon>Pyriculariaceae</taxon>
        <taxon>Pyricularia</taxon>
    </lineage>
</organism>
<evidence type="ECO:0008006" key="4">
    <source>
        <dbReference type="Google" id="ProtNLM"/>
    </source>
</evidence>
<evidence type="ECO:0000256" key="1">
    <source>
        <dbReference type="SAM" id="Phobius"/>
    </source>
</evidence>
<protein>
    <recommendedName>
        <fullName evidence="4">Integral membrane protein</fullName>
    </recommendedName>
</protein>
<keyword evidence="1" id="KW-1133">Transmembrane helix</keyword>
<proteinExistence type="predicted"/>
<keyword evidence="3" id="KW-1185">Reference proteome</keyword>
<keyword evidence="1" id="KW-0812">Transmembrane</keyword>
<dbReference type="EMBL" id="JABSND010000025">
    <property type="protein sequence ID" value="KAI6302344.1"/>
    <property type="molecule type" value="Genomic_DNA"/>
</dbReference>
<gene>
    <name evidence="2" type="ORF">MCOR33_002244</name>
</gene>